<gene>
    <name evidence="1" type="ORF">SCF082_LOCUS35198</name>
</gene>
<evidence type="ECO:0000313" key="2">
    <source>
        <dbReference type="Proteomes" id="UP001642464"/>
    </source>
</evidence>
<keyword evidence="2" id="KW-1185">Reference proteome</keyword>
<feature type="non-terminal residue" evidence="1">
    <location>
        <position position="239"/>
    </location>
</feature>
<dbReference type="SUPFAM" id="SSF52047">
    <property type="entry name" value="RNI-like"/>
    <property type="match status" value="1"/>
</dbReference>
<protein>
    <submittedName>
        <fullName evidence="1">Uncharacterized protein</fullName>
    </submittedName>
</protein>
<reference evidence="1 2" key="1">
    <citation type="submission" date="2024-02" db="EMBL/GenBank/DDBJ databases">
        <authorList>
            <person name="Chen Y."/>
            <person name="Shah S."/>
            <person name="Dougan E. K."/>
            <person name="Thang M."/>
            <person name="Chan C."/>
        </authorList>
    </citation>
    <scope>NUCLEOTIDE SEQUENCE [LARGE SCALE GENOMIC DNA]</scope>
</reference>
<feature type="non-terminal residue" evidence="1">
    <location>
        <position position="1"/>
    </location>
</feature>
<dbReference type="Proteomes" id="UP001642464">
    <property type="component" value="Unassembled WGS sequence"/>
</dbReference>
<organism evidence="1 2">
    <name type="scientific">Durusdinium trenchii</name>
    <dbReference type="NCBI Taxonomy" id="1381693"/>
    <lineage>
        <taxon>Eukaryota</taxon>
        <taxon>Sar</taxon>
        <taxon>Alveolata</taxon>
        <taxon>Dinophyceae</taxon>
        <taxon>Suessiales</taxon>
        <taxon>Symbiodiniaceae</taxon>
        <taxon>Durusdinium</taxon>
    </lineage>
</organism>
<dbReference type="EMBL" id="CAXAMM010033268">
    <property type="protein sequence ID" value="CAK9070966.1"/>
    <property type="molecule type" value="Genomic_DNA"/>
</dbReference>
<sequence length="239" mass="27181">MARPKSRWSIKWSEKHIFKAEQEGDNISLNCVDDWCNTLDSQLFERFGPQPPRLAAASLNFSRCNLDDEALTKLLTFLYSRDITVQIMKLFRNNITDGGAWAVGQFMAHSSQAVHEVHLSHNSITERGACGLLEQIAWSRKYPYDATAGGRDGRGLSPIWLRLEHNCIDWRVINHRLQRPDLTWCTAESRDGWLMSDQAPTICLHGSYRNQHDKVTWEEGDWGESAPESGKVLLAALKG</sequence>
<dbReference type="InterPro" id="IPR032675">
    <property type="entry name" value="LRR_dom_sf"/>
</dbReference>
<name>A0ABP0P5B5_9DINO</name>
<evidence type="ECO:0000313" key="1">
    <source>
        <dbReference type="EMBL" id="CAK9070966.1"/>
    </source>
</evidence>
<accession>A0ABP0P5B5</accession>
<proteinExistence type="predicted"/>
<dbReference type="Gene3D" id="3.80.10.10">
    <property type="entry name" value="Ribonuclease Inhibitor"/>
    <property type="match status" value="1"/>
</dbReference>
<comment type="caution">
    <text evidence="1">The sequence shown here is derived from an EMBL/GenBank/DDBJ whole genome shotgun (WGS) entry which is preliminary data.</text>
</comment>